<feature type="domain" description="Fe-containing alcohol dehydrogenase-like C-terminal" evidence="3">
    <location>
        <begin position="189"/>
        <end position="370"/>
    </location>
</feature>
<dbReference type="GO" id="GO:0008106">
    <property type="term" value="F:alcohol dehydrogenase (NADP+) activity"/>
    <property type="evidence" value="ECO:0007669"/>
    <property type="project" value="TreeGrafter"/>
</dbReference>
<sequence>MYSFEFSMPTKIVFGAGEVSKVGKEAAVFGEKALLVTYDEAFVKEVGFYEKVASSCREAGVQLIDFFGVKSNPTAEHAAGGIEIAKREKPDVIIALGGGSAMDEAKFIGIAALYDGDPWDFPLGKAEIEKTIPVIAIVTIPATSSELNGTAVITNETRRRKDGFSSPVMKPRTAILDPELTYTIPIRQTAYSAADIVSHLLEHYLGHTLEFAPYQDHFCQGGIRSIMECMDRLLDDPQDKDARAVMMWQAAFAWCGFYDCGMGLPNSNIHILGHELSNFYNTPHGAAMSITILATMRYYLNTRTKKYADFAREVFGIRTGDDMIAAKAGIAALEAWFKKIGTPCTLKEAGITDPDAVDKMAPQALKTAIVWGEKDAYGYNEEMLKDMYRLCL</sequence>
<proteinExistence type="predicted"/>
<comment type="caution">
    <text evidence="4">The sequence shown here is derived from an EMBL/GenBank/DDBJ whole genome shotgun (WGS) entry which is preliminary data.</text>
</comment>
<dbReference type="InterPro" id="IPR056798">
    <property type="entry name" value="ADH_Fe_C"/>
</dbReference>
<name>A0A926DHV6_9FIRM</name>
<dbReference type="EMBL" id="JACRSS010000001">
    <property type="protein sequence ID" value="MBC8537360.1"/>
    <property type="molecule type" value="Genomic_DNA"/>
</dbReference>
<organism evidence="4 5">
    <name type="scientific">Guopingia tenuis</name>
    <dbReference type="NCBI Taxonomy" id="2763656"/>
    <lineage>
        <taxon>Bacteria</taxon>
        <taxon>Bacillati</taxon>
        <taxon>Bacillota</taxon>
        <taxon>Clostridia</taxon>
        <taxon>Christensenellales</taxon>
        <taxon>Christensenellaceae</taxon>
        <taxon>Guopingia</taxon>
    </lineage>
</organism>
<evidence type="ECO:0000313" key="4">
    <source>
        <dbReference type="EMBL" id="MBC8537360.1"/>
    </source>
</evidence>
<dbReference type="Gene3D" id="1.20.1090.10">
    <property type="entry name" value="Dehydroquinate synthase-like - alpha domain"/>
    <property type="match status" value="1"/>
</dbReference>
<evidence type="ECO:0000259" key="3">
    <source>
        <dbReference type="Pfam" id="PF25137"/>
    </source>
</evidence>
<dbReference type="SUPFAM" id="SSF56796">
    <property type="entry name" value="Dehydroquinate synthase-like"/>
    <property type="match status" value="1"/>
</dbReference>
<dbReference type="RefSeq" id="WP_249279291.1">
    <property type="nucleotide sequence ID" value="NZ_JACRSS010000001.1"/>
</dbReference>
<dbReference type="PANTHER" id="PTHR43633:SF1">
    <property type="entry name" value="ALCOHOL DEHYDROGENASE YQHD"/>
    <property type="match status" value="1"/>
</dbReference>
<dbReference type="GO" id="GO:1990362">
    <property type="term" value="F:butanol dehydrogenase (NAD+) activity"/>
    <property type="evidence" value="ECO:0007669"/>
    <property type="project" value="InterPro"/>
</dbReference>
<dbReference type="CDD" id="cd08187">
    <property type="entry name" value="BDH"/>
    <property type="match status" value="1"/>
</dbReference>
<protein>
    <submittedName>
        <fullName evidence="4">Iron-containing alcohol dehydrogenase</fullName>
    </submittedName>
</protein>
<feature type="domain" description="Alcohol dehydrogenase iron-type/glycerol dehydrogenase GldA" evidence="2">
    <location>
        <begin position="9"/>
        <end position="178"/>
    </location>
</feature>
<dbReference type="FunFam" id="3.40.50.1970:FF:000003">
    <property type="entry name" value="Alcohol dehydrogenase, iron-containing"/>
    <property type="match status" value="1"/>
</dbReference>
<keyword evidence="5" id="KW-1185">Reference proteome</keyword>
<evidence type="ECO:0000259" key="2">
    <source>
        <dbReference type="Pfam" id="PF00465"/>
    </source>
</evidence>
<dbReference type="PROSITE" id="PS00913">
    <property type="entry name" value="ADH_IRON_1"/>
    <property type="match status" value="1"/>
</dbReference>
<evidence type="ECO:0000256" key="1">
    <source>
        <dbReference type="ARBA" id="ARBA00023002"/>
    </source>
</evidence>
<dbReference type="Pfam" id="PF00465">
    <property type="entry name" value="Fe-ADH"/>
    <property type="match status" value="1"/>
</dbReference>
<dbReference type="GO" id="GO:0046872">
    <property type="term" value="F:metal ion binding"/>
    <property type="evidence" value="ECO:0007669"/>
    <property type="project" value="InterPro"/>
</dbReference>
<dbReference type="GO" id="GO:1990002">
    <property type="term" value="F:methylglyoxal reductase (NADPH) (acetol producing) activity"/>
    <property type="evidence" value="ECO:0007669"/>
    <property type="project" value="TreeGrafter"/>
</dbReference>
<accession>A0A926DHV6</accession>
<reference evidence="4" key="1">
    <citation type="submission" date="2020-08" db="EMBL/GenBank/DDBJ databases">
        <title>Genome public.</title>
        <authorList>
            <person name="Liu C."/>
            <person name="Sun Q."/>
        </authorList>
    </citation>
    <scope>NUCLEOTIDE SEQUENCE</scope>
    <source>
        <strain evidence="4">NSJ-63</strain>
    </source>
</reference>
<dbReference type="InterPro" id="IPR044731">
    <property type="entry name" value="BDH-like"/>
</dbReference>
<dbReference type="GO" id="GO:0005829">
    <property type="term" value="C:cytosol"/>
    <property type="evidence" value="ECO:0007669"/>
    <property type="project" value="TreeGrafter"/>
</dbReference>
<dbReference type="Pfam" id="PF25137">
    <property type="entry name" value="ADH_Fe_C"/>
    <property type="match status" value="1"/>
</dbReference>
<dbReference type="InterPro" id="IPR001670">
    <property type="entry name" value="ADH_Fe/GldA"/>
</dbReference>
<dbReference type="Gene3D" id="3.40.50.1970">
    <property type="match status" value="1"/>
</dbReference>
<dbReference type="PANTHER" id="PTHR43633">
    <property type="entry name" value="ALCOHOL DEHYDROGENASE YQHD"/>
    <property type="match status" value="1"/>
</dbReference>
<dbReference type="AlphaFoldDB" id="A0A926DHV6"/>
<dbReference type="Proteomes" id="UP000617951">
    <property type="component" value="Unassembled WGS sequence"/>
</dbReference>
<dbReference type="InterPro" id="IPR018211">
    <property type="entry name" value="ADH_Fe_CS"/>
</dbReference>
<gene>
    <name evidence="4" type="ORF">H8693_00220</name>
</gene>
<keyword evidence="1" id="KW-0560">Oxidoreductase</keyword>
<evidence type="ECO:0000313" key="5">
    <source>
        <dbReference type="Proteomes" id="UP000617951"/>
    </source>
</evidence>